<dbReference type="CDD" id="cd06267">
    <property type="entry name" value="PBP1_LacI_sugar_binding-like"/>
    <property type="match status" value="1"/>
</dbReference>
<dbReference type="InterPro" id="IPR000843">
    <property type="entry name" value="HTH_LacI"/>
</dbReference>
<evidence type="ECO:0000256" key="3">
    <source>
        <dbReference type="ARBA" id="ARBA00023163"/>
    </source>
</evidence>
<evidence type="ECO:0000313" key="5">
    <source>
        <dbReference type="EMBL" id="MCQ4122771.1"/>
    </source>
</evidence>
<dbReference type="InterPro" id="IPR010982">
    <property type="entry name" value="Lambda_DNA-bd_dom_sf"/>
</dbReference>
<evidence type="ECO:0000259" key="4">
    <source>
        <dbReference type="PROSITE" id="PS50932"/>
    </source>
</evidence>
<dbReference type="Gene3D" id="1.10.260.40">
    <property type="entry name" value="lambda repressor-like DNA-binding domains"/>
    <property type="match status" value="1"/>
</dbReference>
<proteinExistence type="predicted"/>
<comment type="caution">
    <text evidence="5">The sequence shown here is derived from an EMBL/GenBank/DDBJ whole genome shotgun (WGS) entry which is preliminary data.</text>
</comment>
<dbReference type="InterPro" id="IPR028082">
    <property type="entry name" value="Peripla_BP_I"/>
</dbReference>
<evidence type="ECO:0000313" key="6">
    <source>
        <dbReference type="Proteomes" id="UP001524501"/>
    </source>
</evidence>
<reference evidence="5 6" key="1">
    <citation type="submission" date="2022-07" db="EMBL/GenBank/DDBJ databases">
        <title>Degradation activity of malathion, p-nitrophenol and potential low-temperature adaptation strategy of Rhodococcus sp. FXJ9.536.</title>
        <authorList>
            <person name="Huang J."/>
            <person name="Huang Y."/>
        </authorList>
    </citation>
    <scope>NUCLEOTIDE SEQUENCE [LARGE SCALE GENOMIC DNA]</scope>
    <source>
        <strain evidence="5 6">FXJ9.536</strain>
    </source>
</reference>
<organism evidence="5 6">
    <name type="scientific">Rhodococcus tibetensis</name>
    <dbReference type="NCBI Taxonomy" id="2965064"/>
    <lineage>
        <taxon>Bacteria</taxon>
        <taxon>Bacillati</taxon>
        <taxon>Actinomycetota</taxon>
        <taxon>Actinomycetes</taxon>
        <taxon>Mycobacteriales</taxon>
        <taxon>Nocardiaceae</taxon>
        <taxon>Rhodococcus</taxon>
    </lineage>
</organism>
<dbReference type="Proteomes" id="UP001524501">
    <property type="component" value="Unassembled WGS sequence"/>
</dbReference>
<dbReference type="PANTHER" id="PTHR30146:SF153">
    <property type="entry name" value="LACTOSE OPERON REPRESSOR"/>
    <property type="match status" value="1"/>
</dbReference>
<gene>
    <name evidence="5" type="ORF">NOF53_27080</name>
</gene>
<dbReference type="CDD" id="cd01392">
    <property type="entry name" value="HTH_LacI"/>
    <property type="match status" value="1"/>
</dbReference>
<dbReference type="PANTHER" id="PTHR30146">
    <property type="entry name" value="LACI-RELATED TRANSCRIPTIONAL REPRESSOR"/>
    <property type="match status" value="1"/>
</dbReference>
<keyword evidence="2" id="KW-0238">DNA-binding</keyword>
<keyword evidence="1" id="KW-0805">Transcription regulation</keyword>
<dbReference type="PROSITE" id="PS50932">
    <property type="entry name" value="HTH_LACI_2"/>
    <property type="match status" value="1"/>
</dbReference>
<dbReference type="SMART" id="SM00354">
    <property type="entry name" value="HTH_LACI"/>
    <property type="match status" value="1"/>
</dbReference>
<dbReference type="InterPro" id="IPR046335">
    <property type="entry name" value="LacI/GalR-like_sensor"/>
</dbReference>
<keyword evidence="6" id="KW-1185">Reference proteome</keyword>
<evidence type="ECO:0000256" key="2">
    <source>
        <dbReference type="ARBA" id="ARBA00023125"/>
    </source>
</evidence>
<evidence type="ECO:0000256" key="1">
    <source>
        <dbReference type="ARBA" id="ARBA00023015"/>
    </source>
</evidence>
<dbReference type="RefSeq" id="WP_255974692.1">
    <property type="nucleotide sequence ID" value="NZ_JANFQF010000039.1"/>
</dbReference>
<dbReference type="Pfam" id="PF00356">
    <property type="entry name" value="LacI"/>
    <property type="match status" value="1"/>
</dbReference>
<dbReference type="Pfam" id="PF13377">
    <property type="entry name" value="Peripla_BP_3"/>
    <property type="match status" value="1"/>
</dbReference>
<sequence length="344" mass="36755">MIPKQQVNMADVARRTGVSIATVSRALRGERGVSDKTRLRIRAAADELAYVVSPEASSLSGGSTGRVAVVVPRINAWYYSSVLAGIENELRAGGLDTLLYCLEVSSQREAFFEQLPLRRKVDAVIVVAFPLTRQERIRLEEIGVSVVIISAHAGHFPSVNIDDQRAAEQAVGHLTRIGHTKIGMIRAVDPEGLAYESDLRRLAGYRAQLAKAGLAEEFVVAPPWGTEGGEHGMELLLSGPDVPTAVFCFSDEVAVGALRTLRRAGIPVPQSMSVIGIDDHPVAELADLTTVRQPVKEKGTAAGRAVIELLGGHPPAERAAVLPTHLVVRGSTAPPTSGTVHQRT</sequence>
<dbReference type="SUPFAM" id="SSF53822">
    <property type="entry name" value="Periplasmic binding protein-like I"/>
    <property type="match status" value="1"/>
</dbReference>
<name>A0ABT1QKI8_9NOCA</name>
<dbReference type="EMBL" id="JANFQF010000039">
    <property type="protein sequence ID" value="MCQ4122771.1"/>
    <property type="molecule type" value="Genomic_DNA"/>
</dbReference>
<feature type="domain" description="HTH lacI-type" evidence="4">
    <location>
        <begin position="7"/>
        <end position="61"/>
    </location>
</feature>
<accession>A0ABT1QKI8</accession>
<protein>
    <submittedName>
        <fullName evidence="5">LacI family transcriptional regulator</fullName>
    </submittedName>
</protein>
<dbReference type="SUPFAM" id="SSF47413">
    <property type="entry name" value="lambda repressor-like DNA-binding domains"/>
    <property type="match status" value="1"/>
</dbReference>
<dbReference type="Gene3D" id="3.40.50.2300">
    <property type="match status" value="2"/>
</dbReference>
<keyword evidence="3" id="KW-0804">Transcription</keyword>
<dbReference type="PROSITE" id="PS00356">
    <property type="entry name" value="HTH_LACI_1"/>
    <property type="match status" value="1"/>
</dbReference>